<dbReference type="EMBL" id="PXNQ02000001">
    <property type="protein sequence ID" value="RNF35916.1"/>
    <property type="molecule type" value="Genomic_DNA"/>
</dbReference>
<dbReference type="Proteomes" id="UP000238137">
    <property type="component" value="Unassembled WGS sequence"/>
</dbReference>
<dbReference type="SMART" id="SM00332">
    <property type="entry name" value="PP2Cc"/>
    <property type="match status" value="1"/>
</dbReference>
<name>A0A3R7SDT0_9RHOB</name>
<keyword evidence="3" id="KW-1185">Reference proteome</keyword>
<dbReference type="OrthoDB" id="9801841at2"/>
<dbReference type="SMART" id="SM00331">
    <property type="entry name" value="PP2C_SIG"/>
    <property type="match status" value="1"/>
</dbReference>
<dbReference type="InterPro" id="IPR036457">
    <property type="entry name" value="PPM-type-like_dom_sf"/>
</dbReference>
<dbReference type="PANTHER" id="PTHR13832">
    <property type="entry name" value="PROTEIN PHOSPHATASE 2C"/>
    <property type="match status" value="1"/>
</dbReference>
<protein>
    <submittedName>
        <fullName evidence="2">Serine/threonine-protein phosphatase</fullName>
    </submittedName>
</protein>
<comment type="caution">
    <text evidence="2">The sequence shown here is derived from an EMBL/GenBank/DDBJ whole genome shotgun (WGS) entry which is preliminary data.</text>
</comment>
<dbReference type="PROSITE" id="PS51746">
    <property type="entry name" value="PPM_2"/>
    <property type="match status" value="1"/>
</dbReference>
<dbReference type="Pfam" id="PF13672">
    <property type="entry name" value="PP2C_2"/>
    <property type="match status" value="1"/>
</dbReference>
<feature type="domain" description="PPM-type phosphatase" evidence="1">
    <location>
        <begin position="22"/>
        <end position="250"/>
    </location>
</feature>
<reference evidence="2" key="1">
    <citation type="submission" date="2018-05" db="EMBL/GenBank/DDBJ databases">
        <title>Reclassification of Methylarcula marina and Methylarcula terricola as Paracoccus methylarcula sp.nov., comb.nov. and Paracoccus terricola comb.nov.</title>
        <authorList>
            <person name="Shmareva M.N."/>
            <person name="Doronina N.V."/>
            <person name="Vasilenko O.V."/>
            <person name="Tarlachkov S.V."/>
            <person name="Trotsenko Y.A."/>
        </authorList>
    </citation>
    <scope>NUCLEOTIDE SEQUENCE [LARGE SCALE GENOMIC DNA]</scope>
    <source>
        <strain evidence="2">VKM B-2159</strain>
    </source>
</reference>
<dbReference type="CDD" id="cd00143">
    <property type="entry name" value="PP2Cc"/>
    <property type="match status" value="1"/>
</dbReference>
<evidence type="ECO:0000313" key="2">
    <source>
        <dbReference type="EMBL" id="RNF35916.1"/>
    </source>
</evidence>
<dbReference type="SUPFAM" id="SSF81606">
    <property type="entry name" value="PP2C-like"/>
    <property type="match status" value="1"/>
</dbReference>
<sequence length="254" mass="27312">MSAPITRQPPIFPGNRPLVFRGSGLTHVGRVRARNEDAILTDPDGVLWAVADGMGGYGNGEVAADIVVDRISRLADDIPAESGLRSMIQDANHAIREHARAQGIAQMGATVVAAMIQNNIATIAWVGDCRAYLWRGGQLRLVTCDHSVVQELVDSGLLRDDERESHPERHIVTRAVGAASHVEVDISLLQLVLKDRLILCSDGLAACVSEDEIARIMTRPADPRSLCRSLAMQALDNGAPDNVSVVSVFAQEAD</sequence>
<organism evidence="2 3">
    <name type="scientific">Paracoccus methylarcula</name>
    <dbReference type="NCBI Taxonomy" id="72022"/>
    <lineage>
        <taxon>Bacteria</taxon>
        <taxon>Pseudomonadati</taxon>
        <taxon>Pseudomonadota</taxon>
        <taxon>Alphaproteobacteria</taxon>
        <taxon>Rhodobacterales</taxon>
        <taxon>Paracoccaceae</taxon>
        <taxon>Paracoccus</taxon>
    </lineage>
</organism>
<dbReference type="InterPro" id="IPR015655">
    <property type="entry name" value="PP2C"/>
</dbReference>
<dbReference type="Gene3D" id="3.60.40.10">
    <property type="entry name" value="PPM-type phosphatase domain"/>
    <property type="match status" value="1"/>
</dbReference>
<gene>
    <name evidence="2" type="ORF">A7A09_000385</name>
</gene>
<evidence type="ECO:0000259" key="1">
    <source>
        <dbReference type="PROSITE" id="PS51746"/>
    </source>
</evidence>
<proteinExistence type="predicted"/>
<evidence type="ECO:0000313" key="3">
    <source>
        <dbReference type="Proteomes" id="UP000238137"/>
    </source>
</evidence>
<dbReference type="GO" id="GO:0004722">
    <property type="term" value="F:protein serine/threonine phosphatase activity"/>
    <property type="evidence" value="ECO:0007669"/>
    <property type="project" value="InterPro"/>
</dbReference>
<dbReference type="PANTHER" id="PTHR13832:SF827">
    <property type="entry name" value="PROTEIN PHOSPHATASE 1L"/>
    <property type="match status" value="1"/>
</dbReference>
<accession>A0A3R7SDT0</accession>
<dbReference type="AlphaFoldDB" id="A0A3R7SDT0"/>
<dbReference type="InterPro" id="IPR001932">
    <property type="entry name" value="PPM-type_phosphatase-like_dom"/>
</dbReference>